<dbReference type="InterPro" id="IPR044668">
    <property type="entry name" value="PuuD-like"/>
</dbReference>
<evidence type="ECO:0000256" key="1">
    <source>
        <dbReference type="SAM" id="SignalP"/>
    </source>
</evidence>
<sequence>MIKKVLLLGLVSLVPISLPACELPRGEVLTIGCTYNCDFFYRARLTMNAWSLGYSTEIIDLSIHTPEAALTKTDAVLVPGGADINPDYYSVPALKAYIENNRSLVKFTEEGKKRDGFEHELVKLYSSDEKYKELPMLGICRGLQMMAVAKGIPLYLDLATEAGISNRMNQFDKIERRPSSLMSKIYSEDVKGFKIHHQGIRVPYFTENESQYPNVKLTAFSHDNKIAEAIEYTDRPALGVQYHPERSFSGASTPIFKWFLTKACEYKNSRKEKI</sequence>
<dbReference type="GO" id="GO:0016811">
    <property type="term" value="F:hydrolase activity, acting on carbon-nitrogen (but not peptide) bonds, in linear amides"/>
    <property type="evidence" value="ECO:0007669"/>
    <property type="project" value="InterPro"/>
</dbReference>
<evidence type="ECO:0000313" key="2">
    <source>
        <dbReference type="EMBL" id="WPU63818.1"/>
    </source>
</evidence>
<feature type="signal peptide" evidence="1">
    <location>
        <begin position="1"/>
        <end position="20"/>
    </location>
</feature>
<dbReference type="PANTHER" id="PTHR43235">
    <property type="entry name" value="GLUTAMINE AMIDOTRANSFERASE PB2B2.05-RELATED"/>
    <property type="match status" value="1"/>
</dbReference>
<protein>
    <submittedName>
        <fullName evidence="2">Gamma-glutamyl-gamma-aminobutyrate hydrolase family protein</fullName>
    </submittedName>
</protein>
<dbReference type="GO" id="GO:0005829">
    <property type="term" value="C:cytosol"/>
    <property type="evidence" value="ECO:0007669"/>
    <property type="project" value="TreeGrafter"/>
</dbReference>
<dbReference type="PANTHER" id="PTHR43235:SF1">
    <property type="entry name" value="GLUTAMINE AMIDOTRANSFERASE PB2B2.05-RELATED"/>
    <property type="match status" value="1"/>
</dbReference>
<accession>A0AAX4HKZ4</accession>
<keyword evidence="3" id="KW-1185">Reference proteome</keyword>
<dbReference type="RefSeq" id="WP_321391271.1">
    <property type="nucleotide sequence ID" value="NZ_CP139487.1"/>
</dbReference>
<keyword evidence="1" id="KW-0732">Signal</keyword>
<name>A0AAX4HKZ4_9BACT</name>
<evidence type="ECO:0000313" key="3">
    <source>
        <dbReference type="Proteomes" id="UP001324634"/>
    </source>
</evidence>
<dbReference type="SUPFAM" id="SSF52317">
    <property type="entry name" value="Class I glutamine amidotransferase-like"/>
    <property type="match status" value="1"/>
</dbReference>
<dbReference type="KEGG" id="psti:SOO65_14075"/>
<dbReference type="AlphaFoldDB" id="A0AAX4HKZ4"/>
<dbReference type="Proteomes" id="UP001324634">
    <property type="component" value="Chromosome"/>
</dbReference>
<proteinExistence type="predicted"/>
<keyword evidence="2" id="KW-0378">Hydrolase</keyword>
<dbReference type="EMBL" id="CP139487">
    <property type="protein sequence ID" value="WPU63818.1"/>
    <property type="molecule type" value="Genomic_DNA"/>
</dbReference>
<dbReference type="PROSITE" id="PS51273">
    <property type="entry name" value="GATASE_TYPE_1"/>
    <property type="match status" value="1"/>
</dbReference>
<dbReference type="Gene3D" id="3.40.50.880">
    <property type="match status" value="1"/>
</dbReference>
<dbReference type="InterPro" id="IPR029062">
    <property type="entry name" value="Class_I_gatase-like"/>
</dbReference>
<dbReference type="Pfam" id="PF07722">
    <property type="entry name" value="Peptidase_C26"/>
    <property type="match status" value="1"/>
</dbReference>
<feature type="chain" id="PRO_5043399529" evidence="1">
    <location>
        <begin position="21"/>
        <end position="274"/>
    </location>
</feature>
<dbReference type="InterPro" id="IPR011697">
    <property type="entry name" value="Peptidase_C26"/>
</dbReference>
<reference evidence="2 3" key="1">
    <citation type="submission" date="2023-11" db="EMBL/GenBank/DDBJ databases">
        <title>Peredibacter starrii A3.12.</title>
        <authorList>
            <person name="Mitchell R.J."/>
        </authorList>
    </citation>
    <scope>NUCLEOTIDE SEQUENCE [LARGE SCALE GENOMIC DNA]</scope>
    <source>
        <strain evidence="2 3">A3.12</strain>
    </source>
</reference>
<organism evidence="2 3">
    <name type="scientific">Peredibacter starrii</name>
    <dbReference type="NCBI Taxonomy" id="28202"/>
    <lineage>
        <taxon>Bacteria</taxon>
        <taxon>Pseudomonadati</taxon>
        <taxon>Bdellovibrionota</taxon>
        <taxon>Bacteriovoracia</taxon>
        <taxon>Bacteriovoracales</taxon>
        <taxon>Bacteriovoracaceae</taxon>
        <taxon>Peredibacter</taxon>
    </lineage>
</organism>
<gene>
    <name evidence="2" type="ORF">SOO65_14075</name>
</gene>